<comment type="catalytic activity">
    <reaction evidence="16">
        <text>L-lysyl-[histone] + acetyl-CoA = N(6)-acetyl-L-lysyl-[histone] + CoA + H(+)</text>
        <dbReference type="Rhea" id="RHEA:21992"/>
        <dbReference type="Rhea" id="RHEA-COMP:9845"/>
        <dbReference type="Rhea" id="RHEA-COMP:11338"/>
        <dbReference type="ChEBI" id="CHEBI:15378"/>
        <dbReference type="ChEBI" id="CHEBI:29969"/>
        <dbReference type="ChEBI" id="CHEBI:57287"/>
        <dbReference type="ChEBI" id="CHEBI:57288"/>
        <dbReference type="ChEBI" id="CHEBI:61930"/>
        <dbReference type="EC" id="2.3.1.48"/>
    </reaction>
    <physiologicalReaction direction="left-to-right" evidence="16">
        <dbReference type="Rhea" id="RHEA:21993"/>
    </physiologicalReaction>
</comment>
<dbReference type="AlphaFoldDB" id="A0A8H4AYK9"/>
<proteinExistence type="inferred from homology"/>
<comment type="similarity">
    <text evidence="2">Belongs to the MYST (SAS/MOZ) family.</text>
</comment>
<evidence type="ECO:0000256" key="3">
    <source>
        <dbReference type="ARBA" id="ARBA00013184"/>
    </source>
</evidence>
<evidence type="ECO:0000256" key="5">
    <source>
        <dbReference type="ARBA" id="ARBA00022723"/>
    </source>
</evidence>
<evidence type="ECO:0000256" key="2">
    <source>
        <dbReference type="ARBA" id="ARBA00010107"/>
    </source>
</evidence>
<feature type="region of interest" description="Disordered" evidence="18">
    <location>
        <begin position="288"/>
        <end position="318"/>
    </location>
</feature>
<dbReference type="PROSITE" id="PS51726">
    <property type="entry name" value="MYST_HAT"/>
    <property type="match status" value="1"/>
</dbReference>
<name>A0A8H4AYK9_GIGMA</name>
<dbReference type="PANTHER" id="PTHR10615:SF219">
    <property type="entry name" value="HISTONE ACETYLTRANSFERASE KAT5"/>
    <property type="match status" value="1"/>
</dbReference>
<evidence type="ECO:0000256" key="4">
    <source>
        <dbReference type="ARBA" id="ARBA00022679"/>
    </source>
</evidence>
<sequence length="368" mass="43881">MEHIRYNKVRNIDAVVFGKYEIATWYYSPFPEEYKDIKKIYVCQHCMKYMKVKETYGRHTSICEWKYPPGEKIYEVGRNKIYEVDGKLHKLYCQNFCLLAKFFLDNKMIYYDVESFLFYILTEVDDRNEEHVIGYFSKEKISYDNYNLACILVFPPYQRRGYGLLLIDFSYELSKREHKIGSPERPISDLGIRGYHSYWKRTILKILQNYTTNLYNIQEGTSTINGDGIPHNDNGRFMITINEISLMTSIRREDIIFTLQEMGFLKYRKPNVNSINYTAVTYDVNNHAVNGNEQHDDHQQPHNNSPQQSQYQLHRDEEFSQQKHQQHIICITRRMVDDYIRSHGVRLDNRTVDICGLKWTKTSIPPKN</sequence>
<evidence type="ECO:0000313" key="20">
    <source>
        <dbReference type="EMBL" id="KAF0545108.1"/>
    </source>
</evidence>
<dbReference type="GO" id="GO:0008270">
    <property type="term" value="F:zinc ion binding"/>
    <property type="evidence" value="ECO:0007669"/>
    <property type="project" value="UniProtKB-KW"/>
</dbReference>
<dbReference type="Gene3D" id="3.40.630.30">
    <property type="match status" value="1"/>
</dbReference>
<evidence type="ECO:0000256" key="12">
    <source>
        <dbReference type="ARBA" id="ARBA00023315"/>
    </source>
</evidence>
<evidence type="ECO:0000256" key="18">
    <source>
        <dbReference type="SAM" id="MobiDB-lite"/>
    </source>
</evidence>
<evidence type="ECO:0000256" key="1">
    <source>
        <dbReference type="ARBA" id="ARBA00004123"/>
    </source>
</evidence>
<keyword evidence="8" id="KW-0007">Acetylation</keyword>
<keyword evidence="4" id="KW-0808">Transferase</keyword>
<dbReference type="InterPro" id="IPR050603">
    <property type="entry name" value="MYST_HAT"/>
</dbReference>
<dbReference type="InterPro" id="IPR016181">
    <property type="entry name" value="Acyl_CoA_acyltransferase"/>
</dbReference>
<dbReference type="Proteomes" id="UP000439903">
    <property type="component" value="Unassembled WGS sequence"/>
</dbReference>
<organism evidence="20 21">
    <name type="scientific">Gigaspora margarita</name>
    <dbReference type="NCBI Taxonomy" id="4874"/>
    <lineage>
        <taxon>Eukaryota</taxon>
        <taxon>Fungi</taxon>
        <taxon>Fungi incertae sedis</taxon>
        <taxon>Mucoromycota</taxon>
        <taxon>Glomeromycotina</taxon>
        <taxon>Glomeromycetes</taxon>
        <taxon>Diversisporales</taxon>
        <taxon>Gigasporaceae</taxon>
        <taxon>Gigaspora</taxon>
    </lineage>
</organism>
<evidence type="ECO:0000256" key="10">
    <source>
        <dbReference type="ARBA" id="ARBA00023163"/>
    </source>
</evidence>
<dbReference type="FunFam" id="3.30.60.60:FF:000001">
    <property type="entry name" value="Histone acetyltransferase"/>
    <property type="match status" value="1"/>
</dbReference>
<evidence type="ECO:0000256" key="8">
    <source>
        <dbReference type="ARBA" id="ARBA00022990"/>
    </source>
</evidence>
<dbReference type="EMBL" id="WTPW01000121">
    <property type="protein sequence ID" value="KAF0545108.1"/>
    <property type="molecule type" value="Genomic_DNA"/>
</dbReference>
<dbReference type="GO" id="GO:0005634">
    <property type="term" value="C:nucleus"/>
    <property type="evidence" value="ECO:0007669"/>
    <property type="project" value="UniProtKB-SubCell"/>
</dbReference>
<keyword evidence="11" id="KW-0539">Nucleus</keyword>
<dbReference type="GO" id="GO:0046972">
    <property type="term" value="F:histone H4K16 acetyltransferase activity"/>
    <property type="evidence" value="ECO:0007669"/>
    <property type="project" value="TreeGrafter"/>
</dbReference>
<keyword evidence="10" id="KW-0804">Transcription</keyword>
<dbReference type="SUPFAM" id="SSF55729">
    <property type="entry name" value="Acyl-CoA N-acyltransferases (Nat)"/>
    <property type="match status" value="1"/>
</dbReference>
<dbReference type="GO" id="GO:0035267">
    <property type="term" value="C:NuA4 histone acetyltransferase complex"/>
    <property type="evidence" value="ECO:0007669"/>
    <property type="project" value="TreeGrafter"/>
</dbReference>
<keyword evidence="5" id="KW-0479">Metal-binding</keyword>
<dbReference type="InterPro" id="IPR036388">
    <property type="entry name" value="WH-like_DNA-bd_sf"/>
</dbReference>
<evidence type="ECO:0000256" key="13">
    <source>
        <dbReference type="ARBA" id="ARBA00047557"/>
    </source>
</evidence>
<comment type="catalytic activity">
    <reaction evidence="13">
        <text>2-hydroxyisobutanoyl-CoA + L-lysyl-[protein] = N(6)-(2-hydroxyisobutanoyl)-L-lysyl-[protein] + CoA + H(+)</text>
        <dbReference type="Rhea" id="RHEA:24180"/>
        <dbReference type="Rhea" id="RHEA-COMP:9752"/>
        <dbReference type="Rhea" id="RHEA-COMP:15921"/>
        <dbReference type="ChEBI" id="CHEBI:15378"/>
        <dbReference type="ChEBI" id="CHEBI:29969"/>
        <dbReference type="ChEBI" id="CHEBI:57287"/>
        <dbReference type="ChEBI" id="CHEBI:131780"/>
        <dbReference type="ChEBI" id="CHEBI:144968"/>
    </reaction>
    <physiologicalReaction direction="left-to-right" evidence="13">
        <dbReference type="Rhea" id="RHEA:24181"/>
    </physiologicalReaction>
</comment>
<evidence type="ECO:0000256" key="6">
    <source>
        <dbReference type="ARBA" id="ARBA00022771"/>
    </source>
</evidence>
<comment type="caution">
    <text evidence="20">The sequence shown here is derived from an EMBL/GenBank/DDBJ whole genome shotgun (WGS) entry which is preliminary data.</text>
</comment>
<dbReference type="InterPro" id="IPR040706">
    <property type="entry name" value="Zf-MYST"/>
</dbReference>
<dbReference type="Gene3D" id="3.30.60.60">
    <property type="entry name" value="N-acetyl transferase-like"/>
    <property type="match status" value="1"/>
</dbReference>
<dbReference type="Pfam" id="PF01853">
    <property type="entry name" value="MOZ_SAS"/>
    <property type="match status" value="1"/>
</dbReference>
<feature type="domain" description="MYST-type HAT" evidence="19">
    <location>
        <begin position="7"/>
        <end position="361"/>
    </location>
</feature>
<feature type="active site" description="Proton donor/acceptor" evidence="17">
    <location>
        <position position="184"/>
    </location>
</feature>
<evidence type="ECO:0000256" key="16">
    <source>
        <dbReference type="ARBA" id="ARBA00048940"/>
    </source>
</evidence>
<feature type="compositionally biased region" description="Low complexity" evidence="18">
    <location>
        <begin position="301"/>
        <end position="310"/>
    </location>
</feature>
<accession>A0A8H4AYK9</accession>
<protein>
    <recommendedName>
        <fullName evidence="3">histone acetyltransferase</fullName>
        <ecNumber evidence="3">2.3.1.48</ecNumber>
    </recommendedName>
</protein>
<dbReference type="EC" id="2.3.1.48" evidence="3"/>
<evidence type="ECO:0000259" key="19">
    <source>
        <dbReference type="PROSITE" id="PS51726"/>
    </source>
</evidence>
<dbReference type="PANTHER" id="PTHR10615">
    <property type="entry name" value="HISTONE ACETYLTRANSFERASE"/>
    <property type="match status" value="1"/>
</dbReference>
<dbReference type="Gene3D" id="1.10.10.10">
    <property type="entry name" value="Winged helix-like DNA-binding domain superfamily/Winged helix DNA-binding domain"/>
    <property type="match status" value="1"/>
</dbReference>
<evidence type="ECO:0000256" key="15">
    <source>
        <dbReference type="ARBA" id="ARBA00047787"/>
    </source>
</evidence>
<dbReference type="FunFam" id="3.40.630.30:FF:000002">
    <property type="entry name" value="Histone acetyltransferase"/>
    <property type="match status" value="1"/>
</dbReference>
<keyword evidence="6" id="KW-0863">Zinc-finger</keyword>
<comment type="catalytic activity">
    <reaction evidence="14">
        <text>(2E)-butenoyl-CoA + L-lysyl-[protein] = N(6)-(2E)-butenoyl-L-lysyl-[protein] + CoA + H(+)</text>
        <dbReference type="Rhea" id="RHEA:53908"/>
        <dbReference type="Rhea" id="RHEA-COMP:9752"/>
        <dbReference type="Rhea" id="RHEA-COMP:13707"/>
        <dbReference type="ChEBI" id="CHEBI:15378"/>
        <dbReference type="ChEBI" id="CHEBI:29969"/>
        <dbReference type="ChEBI" id="CHEBI:57287"/>
        <dbReference type="ChEBI" id="CHEBI:57332"/>
        <dbReference type="ChEBI" id="CHEBI:137954"/>
    </reaction>
    <physiologicalReaction direction="left-to-right" evidence="14">
        <dbReference type="Rhea" id="RHEA:53909"/>
    </physiologicalReaction>
</comment>
<dbReference type="Pfam" id="PF17772">
    <property type="entry name" value="zf-MYST"/>
    <property type="match status" value="1"/>
</dbReference>
<dbReference type="OrthoDB" id="787137at2759"/>
<evidence type="ECO:0000313" key="21">
    <source>
        <dbReference type="Proteomes" id="UP000439903"/>
    </source>
</evidence>
<keyword evidence="9" id="KW-0805">Transcription regulation</keyword>
<gene>
    <name evidence="20" type="ORF">F8M41_002374</name>
</gene>
<comment type="catalytic activity">
    <reaction evidence="15">
        <text>L-lysyl-[protein] + acetyl-CoA = N(6)-acetyl-L-lysyl-[protein] + CoA + H(+)</text>
        <dbReference type="Rhea" id="RHEA:45948"/>
        <dbReference type="Rhea" id="RHEA-COMP:9752"/>
        <dbReference type="Rhea" id="RHEA-COMP:10731"/>
        <dbReference type="ChEBI" id="CHEBI:15378"/>
        <dbReference type="ChEBI" id="CHEBI:29969"/>
        <dbReference type="ChEBI" id="CHEBI:57287"/>
        <dbReference type="ChEBI" id="CHEBI:57288"/>
        <dbReference type="ChEBI" id="CHEBI:61930"/>
    </reaction>
    <physiologicalReaction direction="left-to-right" evidence="15">
        <dbReference type="Rhea" id="RHEA:45949"/>
    </physiologicalReaction>
</comment>
<keyword evidence="7" id="KW-0862">Zinc</keyword>
<keyword evidence="12" id="KW-0012">Acyltransferase</keyword>
<reference evidence="20 21" key="1">
    <citation type="journal article" date="2019" name="Environ. Microbiol.">
        <title>At the nexus of three kingdoms: the genome of the mycorrhizal fungus Gigaspora margarita provides insights into plant, endobacterial and fungal interactions.</title>
        <authorList>
            <person name="Venice F."/>
            <person name="Ghignone S."/>
            <person name="Salvioli di Fossalunga A."/>
            <person name="Amselem J."/>
            <person name="Novero M."/>
            <person name="Xianan X."/>
            <person name="Sedzielewska Toro K."/>
            <person name="Morin E."/>
            <person name="Lipzen A."/>
            <person name="Grigoriev I.V."/>
            <person name="Henrissat B."/>
            <person name="Martin F.M."/>
            <person name="Bonfante P."/>
        </authorList>
    </citation>
    <scope>NUCLEOTIDE SEQUENCE [LARGE SCALE GENOMIC DNA]</scope>
    <source>
        <strain evidence="20 21">BEG34</strain>
    </source>
</reference>
<dbReference type="InterPro" id="IPR002717">
    <property type="entry name" value="HAT_MYST-type"/>
</dbReference>
<keyword evidence="21" id="KW-1185">Reference proteome</keyword>
<evidence type="ECO:0000256" key="11">
    <source>
        <dbReference type="ARBA" id="ARBA00023242"/>
    </source>
</evidence>
<comment type="subcellular location">
    <subcellularLocation>
        <location evidence="1">Nucleus</location>
    </subcellularLocation>
</comment>
<evidence type="ECO:0000256" key="14">
    <source>
        <dbReference type="ARBA" id="ARBA00047752"/>
    </source>
</evidence>
<dbReference type="GO" id="GO:0006355">
    <property type="term" value="P:regulation of DNA-templated transcription"/>
    <property type="evidence" value="ECO:0007669"/>
    <property type="project" value="InterPro"/>
</dbReference>
<evidence type="ECO:0000256" key="9">
    <source>
        <dbReference type="ARBA" id="ARBA00023015"/>
    </source>
</evidence>
<dbReference type="CDD" id="cd04301">
    <property type="entry name" value="NAT_SF"/>
    <property type="match status" value="1"/>
</dbReference>
<evidence type="ECO:0000256" key="17">
    <source>
        <dbReference type="PIRSR" id="PIRSR602717-51"/>
    </source>
</evidence>
<evidence type="ECO:0000256" key="7">
    <source>
        <dbReference type="ARBA" id="ARBA00022833"/>
    </source>
</evidence>